<reference evidence="3" key="1">
    <citation type="journal article" date="2019" name="Int. J. Syst. Evol. Microbiol.">
        <title>The Global Catalogue of Microorganisms (GCM) 10K type strain sequencing project: providing services to taxonomists for standard genome sequencing and annotation.</title>
        <authorList>
            <consortium name="The Broad Institute Genomics Platform"/>
            <consortium name="The Broad Institute Genome Sequencing Center for Infectious Disease"/>
            <person name="Wu L."/>
            <person name="Ma J."/>
        </authorList>
    </citation>
    <scope>NUCLEOTIDE SEQUENCE [LARGE SCALE GENOMIC DNA]</scope>
    <source>
        <strain evidence="3">KCTC 42498</strain>
    </source>
</reference>
<evidence type="ECO:0000256" key="1">
    <source>
        <dbReference type="SAM" id="SignalP"/>
    </source>
</evidence>
<proteinExistence type="predicted"/>
<accession>A0ABW5IS78</accession>
<comment type="caution">
    <text evidence="2">The sequence shown here is derived from an EMBL/GenBank/DDBJ whole genome shotgun (WGS) entry which is preliminary data.</text>
</comment>
<protein>
    <recommendedName>
        <fullName evidence="4">Adhesin domain-containing protein</fullName>
    </recommendedName>
</protein>
<organism evidence="2 3">
    <name type="scientific">Pontibacter locisalis</name>
    <dbReference type="NCBI Taxonomy" id="1719035"/>
    <lineage>
        <taxon>Bacteria</taxon>
        <taxon>Pseudomonadati</taxon>
        <taxon>Bacteroidota</taxon>
        <taxon>Cytophagia</taxon>
        <taxon>Cytophagales</taxon>
        <taxon>Hymenobacteraceae</taxon>
        <taxon>Pontibacter</taxon>
    </lineage>
</organism>
<dbReference type="EMBL" id="JBHULU010000039">
    <property type="protein sequence ID" value="MFD2516255.1"/>
    <property type="molecule type" value="Genomic_DNA"/>
</dbReference>
<sequence>MRRPMYKSIRSLLVLIVIAPSMAWAQKKEAPAPCPSDINVTPNLSEVASLAKLSTLSELSNLSGLPELAKLGDMEMHLSQTAPAGEAASALDSEKRKTFEKTYKVSNADLLSIENKFGKVHVNTWNKNEVKVKVDIIARCSTEDKAQELLDKISVVERRDSKMIALRTNIEPMRVSNNSNKSFEINYTVYMPEENSIAVKNSFGDVYLAALKGKADISVKYGALKTDRLNNNSNNVTIAYGSGNCGYINGGNVNVAYSSMNVGSTNGLQGSSKFSDFKIGDLNQELNLELKYGTFKVDRVSKDIRRISLDSGFSPILLNFADNSAFNFDVNVQFADFKVDKSLVNITSLEKDYTSAEYKGKFGGTSPKGLISISSKYGDVKFTK</sequence>
<dbReference type="RefSeq" id="WP_377512715.1">
    <property type="nucleotide sequence ID" value="NZ_JBHULU010000039.1"/>
</dbReference>
<name>A0ABW5IS78_9BACT</name>
<feature type="chain" id="PRO_5046401325" description="Adhesin domain-containing protein" evidence="1">
    <location>
        <begin position="26"/>
        <end position="384"/>
    </location>
</feature>
<evidence type="ECO:0000313" key="2">
    <source>
        <dbReference type="EMBL" id="MFD2516255.1"/>
    </source>
</evidence>
<keyword evidence="1" id="KW-0732">Signal</keyword>
<evidence type="ECO:0000313" key="3">
    <source>
        <dbReference type="Proteomes" id="UP001597544"/>
    </source>
</evidence>
<feature type="signal peptide" evidence="1">
    <location>
        <begin position="1"/>
        <end position="25"/>
    </location>
</feature>
<gene>
    <name evidence="2" type="ORF">ACFSRY_20455</name>
</gene>
<dbReference type="Proteomes" id="UP001597544">
    <property type="component" value="Unassembled WGS sequence"/>
</dbReference>
<evidence type="ECO:0008006" key="4">
    <source>
        <dbReference type="Google" id="ProtNLM"/>
    </source>
</evidence>
<keyword evidence="3" id="KW-1185">Reference proteome</keyword>